<protein>
    <submittedName>
        <fullName evidence="2">PDZ domain-containing protein</fullName>
    </submittedName>
</protein>
<dbReference type="Proteomes" id="UP000275356">
    <property type="component" value="Unassembled WGS sequence"/>
</dbReference>
<name>A0A3N2DCQ8_9MICO</name>
<dbReference type="Gene3D" id="3.30.230.10">
    <property type="match status" value="1"/>
</dbReference>
<dbReference type="GO" id="GO:0005524">
    <property type="term" value="F:ATP binding"/>
    <property type="evidence" value="ECO:0007669"/>
    <property type="project" value="InterPro"/>
</dbReference>
<dbReference type="AlphaFoldDB" id="A0A3N2DCQ8"/>
<dbReference type="GO" id="GO:0006508">
    <property type="term" value="P:proteolysis"/>
    <property type="evidence" value="ECO:0007669"/>
    <property type="project" value="InterPro"/>
</dbReference>
<dbReference type="InterPro" id="IPR027065">
    <property type="entry name" value="Lon_Prtase"/>
</dbReference>
<dbReference type="InterPro" id="IPR001478">
    <property type="entry name" value="PDZ"/>
</dbReference>
<dbReference type="Gene3D" id="2.30.42.10">
    <property type="match status" value="1"/>
</dbReference>
<dbReference type="GO" id="GO:0030163">
    <property type="term" value="P:protein catabolic process"/>
    <property type="evidence" value="ECO:0007669"/>
    <property type="project" value="InterPro"/>
</dbReference>
<dbReference type="InterPro" id="IPR014721">
    <property type="entry name" value="Ribsml_uS5_D2-typ_fold_subgr"/>
</dbReference>
<dbReference type="SUPFAM" id="SSF54211">
    <property type="entry name" value="Ribosomal protein S5 domain 2-like"/>
    <property type="match status" value="1"/>
</dbReference>
<evidence type="ECO:0000313" key="3">
    <source>
        <dbReference type="Proteomes" id="UP000275356"/>
    </source>
</evidence>
<keyword evidence="3" id="KW-1185">Reference proteome</keyword>
<reference evidence="2 3" key="1">
    <citation type="submission" date="2018-11" db="EMBL/GenBank/DDBJ databases">
        <title>Sequencing the genomes of 1000 actinobacteria strains.</title>
        <authorList>
            <person name="Klenk H.-P."/>
        </authorList>
    </citation>
    <scope>NUCLEOTIDE SEQUENCE [LARGE SCALE GENOMIC DNA]</scope>
    <source>
        <strain evidence="2 3">DSM 13521</strain>
    </source>
</reference>
<sequence>MTLTLGLVLAVLLALGLVVPVPYAVRMPGPTVDTLGEVDDEPLISISDAETYPSDGQLRLTTVSASGGPDYPVFMLRALQGFFDPASSVLPREAIFPENQTAEEAKEQSQAQMTSSQENATAAALTALGYEVPADLVVAGVVEDGPAVGAIEVDDVIESVEIDGVVTETATFPDLLGLLDRTPPGTPITLTLDRAGTRASAELTTGDDGAGGSVIGVLIDPDFHFPVNVAIQIHDIGGPSAGTMFALGIMELLTPGDATGGHVIAGTGTIDLEGNVGPIGGIVQKMNGSLRDGAEFFLAPVANCGDVAGHVPGDLRVVAVGTLEEAWAAVQAIGTGDAADLPSC</sequence>
<dbReference type="InterPro" id="IPR036034">
    <property type="entry name" value="PDZ_sf"/>
</dbReference>
<dbReference type="GO" id="GO:0004176">
    <property type="term" value="F:ATP-dependent peptidase activity"/>
    <property type="evidence" value="ECO:0007669"/>
    <property type="project" value="InterPro"/>
</dbReference>
<feature type="domain" description="PDZ" evidence="1">
    <location>
        <begin position="126"/>
        <end position="196"/>
    </location>
</feature>
<dbReference type="GO" id="GO:0004252">
    <property type="term" value="F:serine-type endopeptidase activity"/>
    <property type="evidence" value="ECO:0007669"/>
    <property type="project" value="InterPro"/>
</dbReference>
<organism evidence="2 3">
    <name type="scientific">Salana multivorans</name>
    <dbReference type="NCBI Taxonomy" id="120377"/>
    <lineage>
        <taxon>Bacteria</taxon>
        <taxon>Bacillati</taxon>
        <taxon>Actinomycetota</taxon>
        <taxon>Actinomycetes</taxon>
        <taxon>Micrococcales</taxon>
        <taxon>Beutenbergiaceae</taxon>
        <taxon>Salana</taxon>
    </lineage>
</organism>
<dbReference type="SUPFAM" id="SSF50156">
    <property type="entry name" value="PDZ domain-like"/>
    <property type="match status" value="1"/>
</dbReference>
<comment type="caution">
    <text evidence="2">The sequence shown here is derived from an EMBL/GenBank/DDBJ whole genome shotgun (WGS) entry which is preliminary data.</text>
</comment>
<evidence type="ECO:0000259" key="1">
    <source>
        <dbReference type="SMART" id="SM00228"/>
    </source>
</evidence>
<dbReference type="EMBL" id="RKHQ01000001">
    <property type="protein sequence ID" value="ROR97527.1"/>
    <property type="molecule type" value="Genomic_DNA"/>
</dbReference>
<gene>
    <name evidence="2" type="ORF">EDD28_2126</name>
</gene>
<accession>A0A3N2DCQ8</accession>
<proteinExistence type="predicted"/>
<dbReference type="Pfam" id="PF05362">
    <property type="entry name" value="Lon_C"/>
    <property type="match status" value="1"/>
</dbReference>
<dbReference type="PANTHER" id="PTHR10046">
    <property type="entry name" value="ATP DEPENDENT LON PROTEASE FAMILY MEMBER"/>
    <property type="match status" value="1"/>
</dbReference>
<dbReference type="SMART" id="SM00228">
    <property type="entry name" value="PDZ"/>
    <property type="match status" value="1"/>
</dbReference>
<evidence type="ECO:0000313" key="2">
    <source>
        <dbReference type="EMBL" id="ROR97527.1"/>
    </source>
</evidence>
<dbReference type="InterPro" id="IPR008269">
    <property type="entry name" value="Lon_proteolytic"/>
</dbReference>
<dbReference type="InterPro" id="IPR020568">
    <property type="entry name" value="Ribosomal_Su5_D2-typ_SF"/>
</dbReference>